<evidence type="ECO:0000256" key="1">
    <source>
        <dbReference type="SAM" id="MobiDB-lite"/>
    </source>
</evidence>
<name>A0A6J4RXF2_9ACTN</name>
<organism evidence="2">
    <name type="scientific">uncultured Solirubrobacteraceae bacterium</name>
    <dbReference type="NCBI Taxonomy" id="1162706"/>
    <lineage>
        <taxon>Bacteria</taxon>
        <taxon>Bacillati</taxon>
        <taxon>Actinomycetota</taxon>
        <taxon>Thermoleophilia</taxon>
        <taxon>Solirubrobacterales</taxon>
        <taxon>Solirubrobacteraceae</taxon>
        <taxon>environmental samples</taxon>
    </lineage>
</organism>
<dbReference type="GO" id="GO:0005840">
    <property type="term" value="C:ribosome"/>
    <property type="evidence" value="ECO:0007669"/>
    <property type="project" value="UniProtKB-KW"/>
</dbReference>
<feature type="region of interest" description="Disordered" evidence="1">
    <location>
        <begin position="1"/>
        <end position="235"/>
    </location>
</feature>
<gene>
    <name evidence="2" type="ORF">AVDCRST_MAG13-1324</name>
</gene>
<keyword evidence="2" id="KW-0687">Ribonucleoprotein</keyword>
<dbReference type="AlphaFoldDB" id="A0A6J4RXF2"/>
<feature type="compositionally biased region" description="Basic residues" evidence="1">
    <location>
        <begin position="28"/>
        <end position="58"/>
    </location>
</feature>
<accession>A0A6J4RXF2</accession>
<sequence>ERPGPQGARGGRARARAAGGDLLDRDARRGRRRRGRAGRPGRRHGHRQHGGGRAARCRPGRDPGRSGAHRGGLGRHGGRHDGGRAAGRVGQARRPGRLVPRAPEPPGAPPRRRGPRRRRQRRARRPRPGQVRAHVGPQGPPRLRPHPRQVRGGGPRDPGHDPALGRRGLAEAARVRGGQRRAQPRAGGRRAEGARRLRRRGPDPQAVPPARHGAGDPHPQADQPPDDPADAQGAL</sequence>
<feature type="compositionally biased region" description="Low complexity" evidence="1">
    <location>
        <begin position="165"/>
        <end position="176"/>
    </location>
</feature>
<feature type="non-terminal residue" evidence="2">
    <location>
        <position position="235"/>
    </location>
</feature>
<feature type="compositionally biased region" description="Basic residues" evidence="1">
    <location>
        <begin position="110"/>
        <end position="127"/>
    </location>
</feature>
<dbReference type="EMBL" id="CADCVO010000208">
    <property type="protein sequence ID" value="CAA9483722.1"/>
    <property type="molecule type" value="Genomic_DNA"/>
</dbReference>
<feature type="non-terminal residue" evidence="2">
    <location>
        <position position="1"/>
    </location>
</feature>
<protein>
    <submittedName>
        <fullName evidence="2">LSU ribosomal protein L22p (L17e)</fullName>
    </submittedName>
</protein>
<proteinExistence type="predicted"/>
<reference evidence="2" key="1">
    <citation type="submission" date="2020-02" db="EMBL/GenBank/DDBJ databases">
        <authorList>
            <person name="Meier V. D."/>
        </authorList>
    </citation>
    <scope>NUCLEOTIDE SEQUENCE</scope>
    <source>
        <strain evidence="2">AVDCRST_MAG13</strain>
    </source>
</reference>
<keyword evidence="2" id="KW-0689">Ribosomal protein</keyword>
<evidence type="ECO:0000313" key="2">
    <source>
        <dbReference type="EMBL" id="CAA9483722.1"/>
    </source>
</evidence>